<dbReference type="InterPro" id="IPR045304">
    <property type="entry name" value="LbH_SAT"/>
</dbReference>
<keyword evidence="5 6" id="KW-0012">Acyltransferase</keyword>
<dbReference type="PROSITE" id="PS00101">
    <property type="entry name" value="HEXAPEP_TRANSFERASES"/>
    <property type="match status" value="1"/>
</dbReference>
<keyword evidence="7" id="KW-0812">Transmembrane</keyword>
<evidence type="ECO:0000256" key="4">
    <source>
        <dbReference type="ARBA" id="ARBA00022737"/>
    </source>
</evidence>
<dbReference type="GO" id="GO:0006535">
    <property type="term" value="P:cysteine biosynthetic process from serine"/>
    <property type="evidence" value="ECO:0007669"/>
    <property type="project" value="InterPro"/>
</dbReference>
<dbReference type="PANTHER" id="PTHR42811">
    <property type="entry name" value="SERINE ACETYLTRANSFERASE"/>
    <property type="match status" value="1"/>
</dbReference>
<dbReference type="GO" id="GO:0005737">
    <property type="term" value="C:cytoplasm"/>
    <property type="evidence" value="ECO:0007669"/>
    <property type="project" value="InterPro"/>
</dbReference>
<evidence type="ECO:0000256" key="7">
    <source>
        <dbReference type="SAM" id="Phobius"/>
    </source>
</evidence>
<dbReference type="InterPro" id="IPR011004">
    <property type="entry name" value="Trimer_LpxA-like_sf"/>
</dbReference>
<keyword evidence="4" id="KW-0677">Repeat</keyword>
<evidence type="ECO:0000256" key="6">
    <source>
        <dbReference type="PIRNR" id="PIRNR000441"/>
    </source>
</evidence>
<comment type="catalytic activity">
    <reaction evidence="6">
        <text>L-serine + acetyl-CoA = O-acetyl-L-serine + CoA</text>
        <dbReference type="Rhea" id="RHEA:24560"/>
        <dbReference type="ChEBI" id="CHEBI:33384"/>
        <dbReference type="ChEBI" id="CHEBI:57287"/>
        <dbReference type="ChEBI" id="CHEBI:57288"/>
        <dbReference type="ChEBI" id="CHEBI:58340"/>
        <dbReference type="EC" id="2.3.1.30"/>
    </reaction>
</comment>
<reference evidence="8" key="1">
    <citation type="submission" date="2023-03" db="EMBL/GenBank/DDBJ databases">
        <title>Andean soil-derived lignocellulolytic bacterial consortium as a source of novel taxa and putative plastic-active enzymes.</title>
        <authorList>
            <person name="Diaz-Garcia L."/>
            <person name="Chuvochina M."/>
            <person name="Feuerriegel G."/>
            <person name="Bunk B."/>
            <person name="Sproer C."/>
            <person name="Streit W.R."/>
            <person name="Rodriguez L.M."/>
            <person name="Overmann J."/>
            <person name="Jimenez D.J."/>
        </authorList>
    </citation>
    <scope>NUCLEOTIDE SEQUENCE</scope>
    <source>
        <strain evidence="8">MAG 2441</strain>
    </source>
</reference>
<dbReference type="CDD" id="cd03354">
    <property type="entry name" value="LbH_SAT"/>
    <property type="match status" value="1"/>
</dbReference>
<dbReference type="Gene3D" id="2.160.10.10">
    <property type="entry name" value="Hexapeptide repeat proteins"/>
    <property type="match status" value="1"/>
</dbReference>
<sequence>MIKIIKNAIYLRGFIGFFVFIVYRIGNIIHYKFRVPLLRQILLVLYRVLDLLIVRIVAKCELPCQCRIGINLGLPHGGNGVIISPHVVIGDHVSIYQQVTIGKNNNSEGAPIIGNHVFIGAGAKVLGNITIGDNVKIGANAVVITDVPSNSTAVGVPAKIISNN</sequence>
<dbReference type="InterPro" id="IPR005881">
    <property type="entry name" value="Ser_O-AcTrfase"/>
</dbReference>
<evidence type="ECO:0000256" key="1">
    <source>
        <dbReference type="ARBA" id="ARBA00007274"/>
    </source>
</evidence>
<evidence type="ECO:0000256" key="5">
    <source>
        <dbReference type="ARBA" id="ARBA00023315"/>
    </source>
</evidence>
<dbReference type="InterPro" id="IPR018357">
    <property type="entry name" value="Hexapep_transf_CS"/>
</dbReference>
<organism evidence="8 9">
    <name type="scientific">Candidatus Cohnella colombiensis</name>
    <dbReference type="NCBI Taxonomy" id="3121368"/>
    <lineage>
        <taxon>Bacteria</taxon>
        <taxon>Bacillati</taxon>
        <taxon>Bacillota</taxon>
        <taxon>Bacilli</taxon>
        <taxon>Bacillales</taxon>
        <taxon>Paenibacillaceae</taxon>
        <taxon>Cohnella</taxon>
    </lineage>
</organism>
<keyword evidence="7" id="KW-1133">Transmembrane helix</keyword>
<dbReference type="GO" id="GO:0009001">
    <property type="term" value="F:serine O-acetyltransferase activity"/>
    <property type="evidence" value="ECO:0007669"/>
    <property type="project" value="UniProtKB-EC"/>
</dbReference>
<feature type="transmembrane region" description="Helical" evidence="7">
    <location>
        <begin position="9"/>
        <end position="31"/>
    </location>
</feature>
<evidence type="ECO:0000313" key="9">
    <source>
        <dbReference type="Proteomes" id="UP001178662"/>
    </source>
</evidence>
<gene>
    <name evidence="8" type="ORF">P0Y55_13725</name>
</gene>
<keyword evidence="9" id="KW-1185">Reference proteome</keyword>
<dbReference type="Pfam" id="PF00132">
    <property type="entry name" value="Hexapep"/>
    <property type="match status" value="1"/>
</dbReference>
<accession>A0AA95F2N2</accession>
<keyword evidence="3 6" id="KW-0808">Transferase</keyword>
<name>A0AA95F2N2_9BACL</name>
<evidence type="ECO:0000256" key="2">
    <source>
        <dbReference type="ARBA" id="ARBA00018522"/>
    </source>
</evidence>
<dbReference type="InterPro" id="IPR001451">
    <property type="entry name" value="Hexapep"/>
</dbReference>
<evidence type="ECO:0000256" key="3">
    <source>
        <dbReference type="ARBA" id="ARBA00022679"/>
    </source>
</evidence>
<dbReference type="EMBL" id="CP119317">
    <property type="protein sequence ID" value="WEK53630.1"/>
    <property type="molecule type" value="Genomic_DNA"/>
</dbReference>
<dbReference type="PIRSF" id="PIRSF000441">
    <property type="entry name" value="CysE"/>
    <property type="match status" value="1"/>
</dbReference>
<dbReference type="AlphaFoldDB" id="A0AA95F2N2"/>
<keyword evidence="7" id="KW-0472">Membrane</keyword>
<comment type="similarity">
    <text evidence="1 6">Belongs to the transferase hexapeptide repeat family.</text>
</comment>
<dbReference type="EC" id="2.3.1.30" evidence="6"/>
<evidence type="ECO:0000313" key="8">
    <source>
        <dbReference type="EMBL" id="WEK53630.1"/>
    </source>
</evidence>
<proteinExistence type="inferred from homology"/>
<protein>
    <recommendedName>
        <fullName evidence="2 6">Serine acetyltransferase</fullName>
        <ecNumber evidence="6">2.3.1.30</ecNumber>
    </recommendedName>
</protein>
<dbReference type="Proteomes" id="UP001178662">
    <property type="component" value="Chromosome"/>
</dbReference>
<dbReference type="SUPFAM" id="SSF51161">
    <property type="entry name" value="Trimeric LpxA-like enzymes"/>
    <property type="match status" value="1"/>
</dbReference>